<name>A0A9X5HGA3_9ACTN</name>
<dbReference type="Proteomes" id="UP000471745">
    <property type="component" value="Unassembled WGS sequence"/>
</dbReference>
<evidence type="ECO:0000313" key="2">
    <source>
        <dbReference type="Proteomes" id="UP000471745"/>
    </source>
</evidence>
<comment type="caution">
    <text evidence="1">The sequence shown here is derived from an EMBL/GenBank/DDBJ whole genome shotgun (WGS) entry which is preliminary data.</text>
</comment>
<dbReference type="AlphaFoldDB" id="A0A9X5HGA3"/>
<dbReference type="EMBL" id="JAAGNA010001181">
    <property type="protein sequence ID" value="NEC53508.1"/>
    <property type="molecule type" value="Genomic_DNA"/>
</dbReference>
<keyword evidence="2" id="KW-1185">Reference proteome</keyword>
<proteinExistence type="predicted"/>
<reference evidence="1 2" key="1">
    <citation type="submission" date="2020-01" db="EMBL/GenBank/DDBJ databases">
        <title>Insect and environment-associated Actinomycetes.</title>
        <authorList>
            <person name="Currrie C."/>
            <person name="Chevrette M."/>
            <person name="Carlson C."/>
            <person name="Stubbendieck R."/>
            <person name="Wendt-Pienkowski E."/>
        </authorList>
    </citation>
    <scope>NUCLEOTIDE SEQUENCE [LARGE SCALE GENOMIC DNA]</scope>
    <source>
        <strain evidence="1 2">SID8189</strain>
    </source>
</reference>
<gene>
    <name evidence="1" type="ORF">G3I18_33930</name>
</gene>
<feature type="non-terminal residue" evidence="1">
    <location>
        <position position="1"/>
    </location>
</feature>
<evidence type="ECO:0000313" key="1">
    <source>
        <dbReference type="EMBL" id="NEC53508.1"/>
    </source>
</evidence>
<organism evidence="1 2">
    <name type="scientific">Actinospica acidiphila</name>
    <dbReference type="NCBI Taxonomy" id="304899"/>
    <lineage>
        <taxon>Bacteria</taxon>
        <taxon>Bacillati</taxon>
        <taxon>Actinomycetota</taxon>
        <taxon>Actinomycetes</taxon>
        <taxon>Catenulisporales</taxon>
        <taxon>Actinospicaceae</taxon>
        <taxon>Actinospica</taxon>
    </lineage>
</organism>
<protein>
    <submittedName>
        <fullName evidence="1">Uncharacterized protein</fullName>
    </submittedName>
</protein>
<feature type="non-terminal residue" evidence="1">
    <location>
        <position position="67"/>
    </location>
</feature>
<accession>A0A9X5HGA3</accession>
<sequence length="67" mass="6994">ASRRWLTEAARLVDGLPVLLVVTERSQYDIDPAGHGLAHGLSPALVHTHTLAPLSAGAAADLVRAAF</sequence>
<dbReference type="RefSeq" id="WP_163091772.1">
    <property type="nucleotide sequence ID" value="NZ_JAAGNA010001181.1"/>
</dbReference>